<dbReference type="EMBL" id="JAEUBD010000146">
    <property type="protein sequence ID" value="KAH3676755.1"/>
    <property type="molecule type" value="Genomic_DNA"/>
</dbReference>
<feature type="region of interest" description="Disordered" evidence="1">
    <location>
        <begin position="173"/>
        <end position="211"/>
    </location>
</feature>
<sequence length="211" mass="24726">MDIIKKAIWGPDPKEQYRRCQSALRKNKRQIERQLQDLNAVEKKTKTLIRAAVKKDDMKTAKMYAREYKNVAKTIQRVTVSKVTLESIGMKLAEQQQMIKLKGSMQKSTEIMKDMNQLVRLPQIGHTVQELSRELMKSGVIDEMMDDMLETTDVYEEEEDEDVDEVLRNILDEKPKTEVQMPEMVRPEEPEPEEVDDELLENMRERLSALQ</sequence>
<organism evidence="2 3">
    <name type="scientific">Ogataea polymorpha</name>
    <dbReference type="NCBI Taxonomy" id="460523"/>
    <lineage>
        <taxon>Eukaryota</taxon>
        <taxon>Fungi</taxon>
        <taxon>Dikarya</taxon>
        <taxon>Ascomycota</taxon>
        <taxon>Saccharomycotina</taxon>
        <taxon>Pichiomycetes</taxon>
        <taxon>Pichiales</taxon>
        <taxon>Pichiaceae</taxon>
        <taxon>Ogataea</taxon>
    </lineage>
</organism>
<accession>A0A1B7SCL3</accession>
<reference evidence="2" key="1">
    <citation type="journal article" date="2021" name="Open Biol.">
        <title>Shared evolutionary footprints suggest mitochondrial oxidative damage underlies multiple complex I losses in fungi.</title>
        <authorList>
            <person name="Schikora-Tamarit M.A."/>
            <person name="Marcet-Houben M."/>
            <person name="Nosek J."/>
            <person name="Gabaldon T."/>
        </authorList>
    </citation>
    <scope>NUCLEOTIDE SEQUENCE</scope>
    <source>
        <strain evidence="2">NCAIM Y.01608</strain>
    </source>
</reference>
<feature type="compositionally biased region" description="Basic and acidic residues" evidence="1">
    <location>
        <begin position="201"/>
        <end position="211"/>
    </location>
</feature>
<gene>
    <name evidence="2" type="ORF">OGATHE_001245</name>
</gene>
<dbReference type="GO" id="GO:0070676">
    <property type="term" value="P:intralumenal vesicle formation"/>
    <property type="evidence" value="ECO:0007669"/>
    <property type="project" value="EnsemblFungi"/>
</dbReference>
<reference evidence="2" key="2">
    <citation type="submission" date="2021-01" db="EMBL/GenBank/DDBJ databases">
        <authorList>
            <person name="Schikora-Tamarit M.A."/>
        </authorList>
    </citation>
    <scope>NUCLEOTIDE SEQUENCE</scope>
    <source>
        <strain evidence="2">NCAIM Y.01608</strain>
    </source>
</reference>
<dbReference type="GO" id="GO:1904669">
    <property type="term" value="P:ATP export"/>
    <property type="evidence" value="ECO:0007669"/>
    <property type="project" value="EnsemblFungi"/>
</dbReference>
<dbReference type="Gene3D" id="6.10.140.1230">
    <property type="match status" value="1"/>
</dbReference>
<protein>
    <submittedName>
        <fullName evidence="2">Uncharacterized protein</fullName>
    </submittedName>
</protein>
<dbReference type="AlphaFoldDB" id="A0A1B7SCL3"/>
<dbReference type="Proteomes" id="UP000788993">
    <property type="component" value="Unassembled WGS sequence"/>
</dbReference>
<dbReference type="PANTHER" id="PTHR10476">
    <property type="entry name" value="CHARGED MULTIVESICULAR BODY PROTEIN"/>
    <property type="match status" value="1"/>
</dbReference>
<name>A0A1B7SCL3_9ASCO</name>
<dbReference type="GO" id="GO:0042802">
    <property type="term" value="F:identical protein binding"/>
    <property type="evidence" value="ECO:0007669"/>
    <property type="project" value="EnsemblFungi"/>
</dbReference>
<comment type="caution">
    <text evidence="2">The sequence shown here is derived from an EMBL/GenBank/DDBJ whole genome shotgun (WGS) entry which is preliminary data.</text>
</comment>
<evidence type="ECO:0000313" key="2">
    <source>
        <dbReference type="EMBL" id="KAH3676755.1"/>
    </source>
</evidence>
<dbReference type="InterPro" id="IPR005024">
    <property type="entry name" value="Snf7_fam"/>
</dbReference>
<keyword evidence="3" id="KW-1185">Reference proteome</keyword>
<evidence type="ECO:0000256" key="1">
    <source>
        <dbReference type="SAM" id="MobiDB-lite"/>
    </source>
</evidence>
<feature type="compositionally biased region" description="Acidic residues" evidence="1">
    <location>
        <begin position="190"/>
        <end position="200"/>
    </location>
</feature>
<proteinExistence type="predicted"/>
<dbReference type="GO" id="GO:0043328">
    <property type="term" value="P:protein transport to vacuole involved in ubiquitin-dependent protein catabolic process via the multivesicular body sorting pathway"/>
    <property type="evidence" value="ECO:0007669"/>
    <property type="project" value="EnsemblFungi"/>
</dbReference>
<evidence type="ECO:0000313" key="3">
    <source>
        <dbReference type="Proteomes" id="UP000788993"/>
    </source>
</evidence>
<dbReference type="GO" id="GO:0000815">
    <property type="term" value="C:ESCRT III complex"/>
    <property type="evidence" value="ECO:0007669"/>
    <property type="project" value="EnsemblFungi"/>
</dbReference>
<dbReference type="RefSeq" id="XP_018209192.1">
    <property type="nucleotide sequence ID" value="XM_018355298.1"/>
</dbReference>
<dbReference type="Pfam" id="PF03357">
    <property type="entry name" value="Snf7"/>
    <property type="match status" value="1"/>
</dbReference>